<evidence type="ECO:0000313" key="2">
    <source>
        <dbReference type="Proteomes" id="UP001153331"/>
    </source>
</evidence>
<gene>
    <name evidence="1" type="ORF">OPT61_g3116</name>
</gene>
<accession>A0ACC2IJ03</accession>
<proteinExistence type="predicted"/>
<reference evidence="1" key="1">
    <citation type="submission" date="2022-11" db="EMBL/GenBank/DDBJ databases">
        <title>Genome Sequence of Boeremia exigua.</title>
        <authorList>
            <person name="Buettner E."/>
        </authorList>
    </citation>
    <scope>NUCLEOTIDE SEQUENCE</scope>
    <source>
        <strain evidence="1">CU02</strain>
    </source>
</reference>
<dbReference type="EMBL" id="JAPHNI010000154">
    <property type="protein sequence ID" value="KAJ8115174.1"/>
    <property type="molecule type" value="Genomic_DNA"/>
</dbReference>
<evidence type="ECO:0000313" key="1">
    <source>
        <dbReference type="EMBL" id="KAJ8115174.1"/>
    </source>
</evidence>
<name>A0ACC2IJ03_9PLEO</name>
<sequence>METGTSSDFPQYDAAMIEKSTKLEHDIIVLQDQLMRDENGERTLDYDFDKVVELMQNTLGPQGFHIYSDWSNQEFKRAQETYMEVPARPLEHYYLAVANTDLRNEKAFGRLGALFSHAPHPYIGIGNHKGYRYRLHPMTEVLEVDEDEVWYRDPVPFAPDPLVGIKINAPGGAQFSDPGVQSDFRKKRRNFFEFNTDESYSSTSSKESISVSADNEFGFAFLPLGRVFYISEHTVQAELSRNPQIEECGMYCQDSRFILGVTTVGPSGKHGQAGEVWLLQAFVCEDEIDNTEVIIEKDSPDWGWLKGDSCTFQRAGIKIADSFAQLQDGYEWVIEKYFESKYDVTKALLFTDDKKGKVIVRQDVGREKRQNLVLESGSRPSEDN</sequence>
<organism evidence="1 2">
    <name type="scientific">Boeremia exigua</name>
    <dbReference type="NCBI Taxonomy" id="749465"/>
    <lineage>
        <taxon>Eukaryota</taxon>
        <taxon>Fungi</taxon>
        <taxon>Dikarya</taxon>
        <taxon>Ascomycota</taxon>
        <taxon>Pezizomycotina</taxon>
        <taxon>Dothideomycetes</taxon>
        <taxon>Pleosporomycetidae</taxon>
        <taxon>Pleosporales</taxon>
        <taxon>Pleosporineae</taxon>
        <taxon>Didymellaceae</taxon>
        <taxon>Boeremia</taxon>
    </lineage>
</organism>
<comment type="caution">
    <text evidence="1">The sequence shown here is derived from an EMBL/GenBank/DDBJ whole genome shotgun (WGS) entry which is preliminary data.</text>
</comment>
<dbReference type="Proteomes" id="UP001153331">
    <property type="component" value="Unassembled WGS sequence"/>
</dbReference>
<protein>
    <submittedName>
        <fullName evidence="1">Uncharacterized protein</fullName>
    </submittedName>
</protein>
<keyword evidence="2" id="KW-1185">Reference proteome</keyword>